<keyword evidence="2" id="KW-1185">Reference proteome</keyword>
<evidence type="ECO:0000313" key="1">
    <source>
        <dbReference type="EMBL" id="MBW0591188.1"/>
    </source>
</evidence>
<dbReference type="EMBL" id="AVOT02141877">
    <property type="protein sequence ID" value="MBW0591188.1"/>
    <property type="molecule type" value="Genomic_DNA"/>
</dbReference>
<protein>
    <submittedName>
        <fullName evidence="1">Uncharacterized protein</fullName>
    </submittedName>
</protein>
<dbReference type="Proteomes" id="UP000765509">
    <property type="component" value="Unassembled WGS sequence"/>
</dbReference>
<comment type="caution">
    <text evidence="1">The sequence shown here is derived from an EMBL/GenBank/DDBJ whole genome shotgun (WGS) entry which is preliminary data.</text>
</comment>
<reference evidence="1" key="1">
    <citation type="submission" date="2021-03" db="EMBL/GenBank/DDBJ databases">
        <title>Draft genome sequence of rust myrtle Austropuccinia psidii MF-1, a brazilian biotype.</title>
        <authorList>
            <person name="Quecine M.C."/>
            <person name="Pachon D.M.R."/>
            <person name="Bonatelli M.L."/>
            <person name="Correr F.H."/>
            <person name="Franceschini L.M."/>
            <person name="Leite T.F."/>
            <person name="Margarido G.R.A."/>
            <person name="Almeida C.A."/>
            <person name="Ferrarezi J.A."/>
            <person name="Labate C.A."/>
        </authorList>
    </citation>
    <scope>NUCLEOTIDE SEQUENCE</scope>
    <source>
        <strain evidence="1">MF-1</strain>
    </source>
</reference>
<evidence type="ECO:0000313" key="2">
    <source>
        <dbReference type="Proteomes" id="UP000765509"/>
    </source>
</evidence>
<gene>
    <name evidence="1" type="ORF">O181_130903</name>
</gene>
<proteinExistence type="predicted"/>
<accession>A0A9Q3L0W1</accession>
<name>A0A9Q3L0W1_9BASI</name>
<sequence length="106" mass="12111">MLCTLCTKQGIPCIRFLTETNAFDACQQVHKKYSFIVRPFQPRGQRSSQPRHPCEYSFVVSNDEIIPKRELMPGPQIGRLEQFRMIIPVPSSIDFTRANLASILGN</sequence>
<dbReference type="AlphaFoldDB" id="A0A9Q3L0W1"/>
<organism evidence="1 2">
    <name type="scientific">Austropuccinia psidii MF-1</name>
    <dbReference type="NCBI Taxonomy" id="1389203"/>
    <lineage>
        <taxon>Eukaryota</taxon>
        <taxon>Fungi</taxon>
        <taxon>Dikarya</taxon>
        <taxon>Basidiomycota</taxon>
        <taxon>Pucciniomycotina</taxon>
        <taxon>Pucciniomycetes</taxon>
        <taxon>Pucciniales</taxon>
        <taxon>Sphaerophragmiaceae</taxon>
        <taxon>Austropuccinia</taxon>
    </lineage>
</organism>